<evidence type="ECO:0000256" key="1">
    <source>
        <dbReference type="ARBA" id="ARBA00000056"/>
    </source>
</evidence>
<dbReference type="AlphaFoldDB" id="A0A1M4TQ51"/>
<dbReference type="OrthoDB" id="9781704at2"/>
<dbReference type="InterPro" id="IPR011060">
    <property type="entry name" value="RibuloseP-bd_barrel"/>
</dbReference>
<dbReference type="EC" id="5.1.3.9" evidence="7"/>
<keyword evidence="6 7" id="KW-0119">Carbohydrate metabolism</keyword>
<comment type="catalytic activity">
    <reaction evidence="1 7">
        <text>an N-acyl-D-glucosamine 6-phosphate = an N-acyl-D-mannosamine 6-phosphate</text>
        <dbReference type="Rhea" id="RHEA:23932"/>
        <dbReference type="ChEBI" id="CHEBI:57599"/>
        <dbReference type="ChEBI" id="CHEBI:57666"/>
        <dbReference type="EC" id="5.1.3.9"/>
    </reaction>
</comment>
<dbReference type="HAMAP" id="MF_01235">
    <property type="entry name" value="ManNAc6P_epimer"/>
    <property type="match status" value="1"/>
</dbReference>
<dbReference type="FunFam" id="3.20.20.70:FF:000035">
    <property type="entry name" value="Putative N-acetylmannosamine-6-phosphate 2-epimerase"/>
    <property type="match status" value="1"/>
</dbReference>
<name>A0A1M4TQ51_9THEO</name>
<comment type="similarity">
    <text evidence="4 7">Belongs to the NanE family.</text>
</comment>
<protein>
    <recommendedName>
        <fullName evidence="7">Putative N-acetylmannosamine-6-phosphate 2-epimerase</fullName>
        <ecNumber evidence="7">5.1.3.9</ecNumber>
    </recommendedName>
    <alternativeName>
        <fullName evidence="7">ManNAc-6-P epimerase</fullName>
    </alternativeName>
</protein>
<dbReference type="Proteomes" id="UP000184088">
    <property type="component" value="Unassembled WGS sequence"/>
</dbReference>
<dbReference type="GO" id="GO:0005829">
    <property type="term" value="C:cytosol"/>
    <property type="evidence" value="ECO:0007669"/>
    <property type="project" value="TreeGrafter"/>
</dbReference>
<evidence type="ECO:0000256" key="2">
    <source>
        <dbReference type="ARBA" id="ARBA00002147"/>
    </source>
</evidence>
<evidence type="ECO:0000256" key="5">
    <source>
        <dbReference type="ARBA" id="ARBA00023235"/>
    </source>
</evidence>
<dbReference type="GO" id="GO:0006053">
    <property type="term" value="P:N-acetylmannosamine catabolic process"/>
    <property type="evidence" value="ECO:0007669"/>
    <property type="project" value="TreeGrafter"/>
</dbReference>
<evidence type="ECO:0000256" key="4">
    <source>
        <dbReference type="ARBA" id="ARBA00007439"/>
    </source>
</evidence>
<dbReference type="EMBL" id="FQVH01000002">
    <property type="protein sequence ID" value="SHE46558.1"/>
    <property type="molecule type" value="Genomic_DNA"/>
</dbReference>
<dbReference type="GO" id="GO:0005975">
    <property type="term" value="P:carbohydrate metabolic process"/>
    <property type="evidence" value="ECO:0007669"/>
    <property type="project" value="UniProtKB-UniRule"/>
</dbReference>
<sequence length="230" mass="24992">MVDADIVKQLKGGLIVSCQALEDEPLYGSEIMAKMAYAAKLGGAAGIRANYAQDIKAIKEVVDLPVIGLIKRKYDGCPVYITPTMREVKDVVEAGADIVAIDATKSLKPDGKTTAEFIRDIKKTFDIMILADVSTYEEGMEAEKAGADMVSTTLSGYTPYSPKLEGPDFELVKRLAKDLRIPLIAEGRYWTPEEVVKALDLGAHAVVVGTAITRPKDITARFVRAIKLRS</sequence>
<dbReference type="UniPathway" id="UPA00629">
    <property type="reaction ID" value="UER00682"/>
</dbReference>
<evidence type="ECO:0000256" key="6">
    <source>
        <dbReference type="ARBA" id="ARBA00023277"/>
    </source>
</evidence>
<dbReference type="NCBIfam" id="NF002231">
    <property type="entry name" value="PRK01130.1"/>
    <property type="match status" value="1"/>
</dbReference>
<dbReference type="PANTHER" id="PTHR36204">
    <property type="entry name" value="N-ACETYLMANNOSAMINE-6-PHOSPHATE 2-EPIMERASE-RELATED"/>
    <property type="match status" value="1"/>
</dbReference>
<dbReference type="Pfam" id="PF04131">
    <property type="entry name" value="NanE"/>
    <property type="match status" value="1"/>
</dbReference>
<comment type="function">
    <text evidence="2 7">Converts N-acetylmannosamine-6-phosphate (ManNAc-6-P) to N-acetylglucosamine-6-phosphate (GlcNAc-6-P).</text>
</comment>
<dbReference type="GO" id="GO:0019262">
    <property type="term" value="P:N-acetylneuraminate catabolic process"/>
    <property type="evidence" value="ECO:0007669"/>
    <property type="project" value="UniProtKB-UniRule"/>
</dbReference>
<dbReference type="SUPFAM" id="SSF51366">
    <property type="entry name" value="Ribulose-phoshate binding barrel"/>
    <property type="match status" value="1"/>
</dbReference>
<accession>A0A1M4TQ51</accession>
<evidence type="ECO:0000256" key="7">
    <source>
        <dbReference type="HAMAP-Rule" id="MF_01235"/>
    </source>
</evidence>
<gene>
    <name evidence="7" type="primary">nanE</name>
    <name evidence="8" type="ORF">SAMN02746089_00274</name>
</gene>
<evidence type="ECO:0000313" key="8">
    <source>
        <dbReference type="EMBL" id="SHE46558.1"/>
    </source>
</evidence>
<dbReference type="Gene3D" id="3.20.20.70">
    <property type="entry name" value="Aldolase class I"/>
    <property type="match status" value="1"/>
</dbReference>
<evidence type="ECO:0000313" key="9">
    <source>
        <dbReference type="Proteomes" id="UP000184088"/>
    </source>
</evidence>
<dbReference type="InterPro" id="IPR013785">
    <property type="entry name" value="Aldolase_TIM"/>
</dbReference>
<evidence type="ECO:0000256" key="3">
    <source>
        <dbReference type="ARBA" id="ARBA00005081"/>
    </source>
</evidence>
<organism evidence="8 9">
    <name type="scientific">Caldanaerobius fijiensis DSM 17918</name>
    <dbReference type="NCBI Taxonomy" id="1121256"/>
    <lineage>
        <taxon>Bacteria</taxon>
        <taxon>Bacillati</taxon>
        <taxon>Bacillota</taxon>
        <taxon>Clostridia</taxon>
        <taxon>Thermoanaerobacterales</taxon>
        <taxon>Thermoanaerobacteraceae</taxon>
        <taxon>Caldanaerobius</taxon>
    </lineage>
</organism>
<dbReference type="InterPro" id="IPR007260">
    <property type="entry name" value="NanE"/>
</dbReference>
<dbReference type="PANTHER" id="PTHR36204:SF1">
    <property type="entry name" value="N-ACETYLMANNOSAMINE-6-PHOSPHATE 2-EPIMERASE-RELATED"/>
    <property type="match status" value="1"/>
</dbReference>
<reference evidence="8 9" key="1">
    <citation type="submission" date="2016-11" db="EMBL/GenBank/DDBJ databases">
        <authorList>
            <person name="Jaros S."/>
            <person name="Januszkiewicz K."/>
            <person name="Wedrychowicz H."/>
        </authorList>
    </citation>
    <scope>NUCLEOTIDE SEQUENCE [LARGE SCALE GENOMIC DNA]</scope>
    <source>
        <strain evidence="8 9">DSM 17918</strain>
    </source>
</reference>
<comment type="pathway">
    <text evidence="3 7">Amino-sugar metabolism; N-acetylneuraminate degradation; D-fructose 6-phosphate from N-acetylneuraminate: step 3/5.</text>
</comment>
<proteinExistence type="inferred from homology"/>
<dbReference type="CDD" id="cd04729">
    <property type="entry name" value="NanE"/>
    <property type="match status" value="1"/>
</dbReference>
<keyword evidence="5 7" id="KW-0413">Isomerase</keyword>
<dbReference type="GO" id="GO:0047465">
    <property type="term" value="F:N-acylglucosamine-6-phosphate 2-epimerase activity"/>
    <property type="evidence" value="ECO:0007669"/>
    <property type="project" value="UniProtKB-EC"/>
</dbReference>
<keyword evidence="9" id="KW-1185">Reference proteome</keyword>
<dbReference type="STRING" id="1121256.SAMN02746089_00274"/>